<evidence type="ECO:0000313" key="2">
    <source>
        <dbReference type="EMBL" id="KAA1109497.1"/>
    </source>
</evidence>
<organism evidence="2 3">
    <name type="scientific">Puccinia graminis f. sp. tritici</name>
    <dbReference type="NCBI Taxonomy" id="56615"/>
    <lineage>
        <taxon>Eukaryota</taxon>
        <taxon>Fungi</taxon>
        <taxon>Dikarya</taxon>
        <taxon>Basidiomycota</taxon>
        <taxon>Pucciniomycotina</taxon>
        <taxon>Pucciniomycetes</taxon>
        <taxon>Pucciniales</taxon>
        <taxon>Pucciniaceae</taxon>
        <taxon>Puccinia</taxon>
    </lineage>
</organism>
<dbReference type="EMBL" id="VDEP01000304">
    <property type="protein sequence ID" value="KAA1109497.1"/>
    <property type="molecule type" value="Genomic_DNA"/>
</dbReference>
<comment type="caution">
    <text evidence="2">The sequence shown here is derived from an EMBL/GenBank/DDBJ whole genome shotgun (WGS) entry which is preliminary data.</text>
</comment>
<dbReference type="Proteomes" id="UP000325313">
    <property type="component" value="Unassembled WGS sequence"/>
</dbReference>
<gene>
    <name evidence="2" type="ORF">PGTUg99_011686</name>
</gene>
<evidence type="ECO:0000256" key="1">
    <source>
        <dbReference type="SAM" id="SignalP"/>
    </source>
</evidence>
<sequence length="148" mass="16219">MLFLSAVAFITLLMSFSPAMHAQNIPNHYIIKERGDLSKPYLEVFGANGKLAYTFSKSKRVPPRGKTTVIITDSSLKQLFSMFSVSPVTTQMMNDQPLSRGRDGLMGEDHCYPVALQADFSMQVPGSNPGGPPPSPNPLDVTLVFQQI</sequence>
<protein>
    <submittedName>
        <fullName evidence="2">Uncharacterized protein</fullName>
    </submittedName>
</protein>
<dbReference type="AlphaFoldDB" id="A0A5B0Q8L3"/>
<accession>A0A5B0Q8L3</accession>
<name>A0A5B0Q8L3_PUCGR</name>
<feature type="chain" id="PRO_5022827776" evidence="1">
    <location>
        <begin position="23"/>
        <end position="148"/>
    </location>
</feature>
<reference evidence="2 3" key="1">
    <citation type="submission" date="2019-05" db="EMBL/GenBank/DDBJ databases">
        <title>Emergence of the Ug99 lineage of the wheat stem rust pathogen through somatic hybridization.</title>
        <authorList>
            <person name="Li F."/>
            <person name="Upadhyaya N.M."/>
            <person name="Sperschneider J."/>
            <person name="Matny O."/>
            <person name="Nguyen-Phuc H."/>
            <person name="Mago R."/>
            <person name="Raley C."/>
            <person name="Miller M.E."/>
            <person name="Silverstein K.A.T."/>
            <person name="Henningsen E."/>
            <person name="Hirsch C.D."/>
            <person name="Visser B."/>
            <person name="Pretorius Z.A."/>
            <person name="Steffenson B.J."/>
            <person name="Schwessinger B."/>
            <person name="Dodds P.N."/>
            <person name="Figueroa M."/>
        </authorList>
    </citation>
    <scope>NUCLEOTIDE SEQUENCE [LARGE SCALE GENOMIC DNA]</scope>
    <source>
        <strain evidence="2 3">Ug99</strain>
    </source>
</reference>
<keyword evidence="1" id="KW-0732">Signal</keyword>
<proteinExistence type="predicted"/>
<feature type="signal peptide" evidence="1">
    <location>
        <begin position="1"/>
        <end position="22"/>
    </location>
</feature>
<evidence type="ECO:0000313" key="3">
    <source>
        <dbReference type="Proteomes" id="UP000325313"/>
    </source>
</evidence>